<dbReference type="GeneID" id="35382778"/>
<name>A0A2I2L5W3_9VIRU</name>
<proteinExistence type="predicted"/>
<sequence length="464" mass="55522">MDYIELYPVEILEHIFQYVPDNILIRFKSCSKYFQQIIVNVIHNKNLSMVSIEDITNFDYIFKGRKNLLLIPYILDYLYRGNDILSDILVSCIKHGFTSVLNILHKDVASNKMVIDELSTNFSMYMSNSIKFGHISLVKFLYEKIYKHISFRGNILLQTFYLLKSIKIRRKSQKKALNYLISNTHMDVFPTKWEIFIQKNLITDEIAITDYCTYIKDISYLWNKREKFTLQYASAFALLRCDLDTFFKYLPYSSYYSFIEGLKRDICIAYNLLEKMKSEHGRKKLDMVFKRLADRFGKTKTLYLLLDIFKMDNNPKQNRLWKILDCLCISESNLKLFIITCKNYTIKSYTFQYYINKFVESVDISFVKSYYKLLGQTNYNYSKLCKKFNNKILSYGIENGYRINVDDEKIYNILNYINRNGHDINIRKVHVDYHKLILRWICYYCPNEDKEKYIEIVSDAISRN</sequence>
<dbReference type="Pfam" id="PF00646">
    <property type="entry name" value="F-box"/>
    <property type="match status" value="1"/>
</dbReference>
<dbReference type="Proteomes" id="UP000236316">
    <property type="component" value="Segment"/>
</dbReference>
<keyword evidence="3" id="KW-1185">Reference proteome</keyword>
<dbReference type="RefSeq" id="YP_009449141.1">
    <property type="nucleotide sequence ID" value="NC_036594.1"/>
</dbReference>
<protein>
    <recommendedName>
        <fullName evidence="1">F-box domain-containing protein</fullName>
    </recommendedName>
</protein>
<evidence type="ECO:0000259" key="1">
    <source>
        <dbReference type="Pfam" id="PF00646"/>
    </source>
</evidence>
<evidence type="ECO:0000313" key="3">
    <source>
        <dbReference type="Proteomes" id="UP000236316"/>
    </source>
</evidence>
<evidence type="ECO:0000313" key="2">
    <source>
        <dbReference type="EMBL" id="SNW62839.1"/>
    </source>
</evidence>
<dbReference type="CDD" id="cd09917">
    <property type="entry name" value="F-box_SF"/>
    <property type="match status" value="1"/>
</dbReference>
<dbReference type="InterPro" id="IPR001810">
    <property type="entry name" value="F-box_dom"/>
</dbReference>
<reference evidence="2" key="1">
    <citation type="submission" date="2017-08" db="EMBL/GenBank/DDBJ databases">
        <authorList>
            <consortium name="Urmite Genomes"/>
        </authorList>
    </citation>
    <scope>NUCLEOTIDE SEQUENCE [LARGE SCALE GENOMIC DNA]</scope>
    <source>
        <strain evidence="2">IHUMI-LCC2</strain>
    </source>
</reference>
<feature type="domain" description="F-box" evidence="1">
    <location>
        <begin position="8"/>
        <end position="41"/>
    </location>
</feature>
<dbReference type="KEGG" id="vg:35382778"/>
<organism evidence="2">
    <name type="scientific">Orpheovirus IHUMI-LCC2</name>
    <dbReference type="NCBI Taxonomy" id="2023057"/>
    <lineage>
        <taxon>Viruses</taxon>
        <taxon>Varidnaviria</taxon>
        <taxon>Bamfordvirae</taxon>
        <taxon>Nucleocytoviricota</taxon>
        <taxon>Megaviricetes</taxon>
        <taxon>Pimascovirales</taxon>
        <taxon>Ocovirineae</taxon>
        <taxon>Orpheoviridae</taxon>
        <taxon>Alphaorpheovirus</taxon>
        <taxon>Alphaorpheovirus massiliense</taxon>
    </lineage>
</organism>
<dbReference type="EMBL" id="LT906555">
    <property type="protein sequence ID" value="SNW62839.1"/>
    <property type="molecule type" value="Genomic_DNA"/>
</dbReference>
<accession>A0A2I2L5W3</accession>
<gene>
    <name evidence="2" type="ORF">ORPV_935</name>
</gene>